<protein>
    <submittedName>
        <fullName evidence="1">Uncharacterized protein</fullName>
    </submittedName>
</protein>
<dbReference type="EMBL" id="UINC01003751">
    <property type="protein sequence ID" value="SVA08951.1"/>
    <property type="molecule type" value="Genomic_DNA"/>
</dbReference>
<reference evidence="1" key="1">
    <citation type="submission" date="2018-05" db="EMBL/GenBank/DDBJ databases">
        <authorList>
            <person name="Lanie J.A."/>
            <person name="Ng W.-L."/>
            <person name="Kazmierczak K.M."/>
            <person name="Andrzejewski T.M."/>
            <person name="Davidsen T.M."/>
            <person name="Wayne K.J."/>
            <person name="Tettelin H."/>
            <person name="Glass J.I."/>
            <person name="Rusch D."/>
            <person name="Podicherti R."/>
            <person name="Tsui H.-C.T."/>
            <person name="Winkler M.E."/>
        </authorList>
    </citation>
    <scope>NUCLEOTIDE SEQUENCE</scope>
</reference>
<accession>A0A381T064</accession>
<proteinExistence type="predicted"/>
<name>A0A381T064_9ZZZZ</name>
<dbReference type="AlphaFoldDB" id="A0A381T064"/>
<sequence length="28" mass="3351">MYMQTNNNGIRKINMIFDLFIFIPGVFL</sequence>
<gene>
    <name evidence="1" type="ORF">METZ01_LOCUS61805</name>
</gene>
<organism evidence="1">
    <name type="scientific">marine metagenome</name>
    <dbReference type="NCBI Taxonomy" id="408172"/>
    <lineage>
        <taxon>unclassified sequences</taxon>
        <taxon>metagenomes</taxon>
        <taxon>ecological metagenomes</taxon>
    </lineage>
</organism>
<evidence type="ECO:0000313" key="1">
    <source>
        <dbReference type="EMBL" id="SVA08951.1"/>
    </source>
</evidence>